<dbReference type="STRING" id="883161.HMPREF9306_00550"/>
<dbReference type="InterPro" id="IPR030678">
    <property type="entry name" value="Peptide/Ni-bd"/>
</dbReference>
<dbReference type="AlphaFoldDB" id="S2W1I0"/>
<dbReference type="PROSITE" id="PS51257">
    <property type="entry name" value="PROKAR_LIPOPROTEIN"/>
    <property type="match status" value="1"/>
</dbReference>
<dbReference type="RefSeq" id="WP_016455396.1">
    <property type="nucleotide sequence ID" value="NZ_KE150269.1"/>
</dbReference>
<dbReference type="PATRIC" id="fig|883161.3.peg.557"/>
<dbReference type="OrthoDB" id="9046151at2"/>
<dbReference type="InterPro" id="IPR039424">
    <property type="entry name" value="SBP_5"/>
</dbReference>
<name>S2W1I0_9ACTN</name>
<dbReference type="Gene3D" id="3.40.190.10">
    <property type="entry name" value="Periplasmic binding protein-like II"/>
    <property type="match status" value="1"/>
</dbReference>
<dbReference type="GO" id="GO:0042597">
    <property type="term" value="C:periplasmic space"/>
    <property type="evidence" value="ECO:0007669"/>
    <property type="project" value="UniProtKB-ARBA"/>
</dbReference>
<evidence type="ECO:0000313" key="3">
    <source>
        <dbReference type="EMBL" id="EPD33021.1"/>
    </source>
</evidence>
<dbReference type="SUPFAM" id="SSF53850">
    <property type="entry name" value="Periplasmic binding protein-like II"/>
    <property type="match status" value="1"/>
</dbReference>
<dbReference type="GO" id="GO:1904680">
    <property type="term" value="F:peptide transmembrane transporter activity"/>
    <property type="evidence" value="ECO:0007669"/>
    <property type="project" value="TreeGrafter"/>
</dbReference>
<feature type="signal peptide" evidence="1">
    <location>
        <begin position="1"/>
        <end position="25"/>
    </location>
</feature>
<dbReference type="PANTHER" id="PTHR30290">
    <property type="entry name" value="PERIPLASMIC BINDING COMPONENT OF ABC TRANSPORTER"/>
    <property type="match status" value="1"/>
</dbReference>
<keyword evidence="4" id="KW-1185">Reference proteome</keyword>
<dbReference type="Gene3D" id="3.90.76.10">
    <property type="entry name" value="Dipeptide-binding Protein, Domain 1"/>
    <property type="match status" value="1"/>
</dbReference>
<evidence type="ECO:0000313" key="4">
    <source>
        <dbReference type="Proteomes" id="UP000014417"/>
    </source>
</evidence>
<dbReference type="EMBL" id="AGZR01000005">
    <property type="protein sequence ID" value="EPD33021.1"/>
    <property type="molecule type" value="Genomic_DNA"/>
</dbReference>
<organism evidence="3 4">
    <name type="scientific">Propionimicrobium lymphophilum ACS-093-V-SCH5</name>
    <dbReference type="NCBI Taxonomy" id="883161"/>
    <lineage>
        <taxon>Bacteria</taxon>
        <taxon>Bacillati</taxon>
        <taxon>Actinomycetota</taxon>
        <taxon>Actinomycetes</taxon>
        <taxon>Propionibacteriales</taxon>
        <taxon>Propionibacteriaceae</taxon>
        <taxon>Propionimicrobium</taxon>
    </lineage>
</organism>
<dbReference type="GO" id="GO:0043190">
    <property type="term" value="C:ATP-binding cassette (ABC) transporter complex"/>
    <property type="evidence" value="ECO:0007669"/>
    <property type="project" value="InterPro"/>
</dbReference>
<dbReference type="CDD" id="cd00995">
    <property type="entry name" value="PBP2_NikA_DppA_OppA_like"/>
    <property type="match status" value="1"/>
</dbReference>
<dbReference type="PANTHER" id="PTHR30290:SF83">
    <property type="entry name" value="ABC TRANSPORTER SUBSTRATE-BINDING PROTEIN"/>
    <property type="match status" value="1"/>
</dbReference>
<feature type="domain" description="Solute-binding protein family 5" evidence="2">
    <location>
        <begin position="83"/>
        <end position="454"/>
    </location>
</feature>
<protein>
    <recommendedName>
        <fullName evidence="2">Solute-binding protein family 5 domain-containing protein</fullName>
    </recommendedName>
</protein>
<dbReference type="GO" id="GO:0015833">
    <property type="term" value="P:peptide transport"/>
    <property type="evidence" value="ECO:0007669"/>
    <property type="project" value="TreeGrafter"/>
</dbReference>
<dbReference type="InterPro" id="IPR000914">
    <property type="entry name" value="SBP_5_dom"/>
</dbReference>
<accession>S2W1I0</accession>
<feature type="chain" id="PRO_5039153067" description="Solute-binding protein family 5 domain-containing protein" evidence="1">
    <location>
        <begin position="26"/>
        <end position="536"/>
    </location>
</feature>
<gene>
    <name evidence="3" type="ORF">HMPREF9306_00550</name>
</gene>
<reference evidence="3 4" key="1">
    <citation type="submission" date="2013-04" db="EMBL/GenBank/DDBJ databases">
        <title>The Genome Sequence of Propionimicrobium lymphophilum ACS-093-V-SCH5.</title>
        <authorList>
            <consortium name="The Broad Institute Genomics Platform"/>
            <person name="Earl A."/>
            <person name="Ward D."/>
            <person name="Feldgarden M."/>
            <person name="Gevers D."/>
            <person name="Saerens B."/>
            <person name="Vaneechoutte M."/>
            <person name="Walker B."/>
            <person name="Young S."/>
            <person name="Zeng Q."/>
            <person name="Gargeya S."/>
            <person name="Fitzgerald M."/>
            <person name="Haas B."/>
            <person name="Abouelleil A."/>
            <person name="Allen A.W."/>
            <person name="Alvarado L."/>
            <person name="Arachchi H.M."/>
            <person name="Berlin A.M."/>
            <person name="Chapman S.B."/>
            <person name="Gainer-Dewar J."/>
            <person name="Goldberg J."/>
            <person name="Griggs A."/>
            <person name="Gujja S."/>
            <person name="Hansen M."/>
            <person name="Howarth C."/>
            <person name="Imamovic A."/>
            <person name="Ireland A."/>
            <person name="Larimer J."/>
            <person name="McCowan C."/>
            <person name="Murphy C."/>
            <person name="Pearson M."/>
            <person name="Poon T.W."/>
            <person name="Priest M."/>
            <person name="Roberts A."/>
            <person name="Saif S."/>
            <person name="Shea T."/>
            <person name="Sisk P."/>
            <person name="Sykes S."/>
            <person name="Wortman J."/>
            <person name="Nusbaum C."/>
            <person name="Birren B."/>
        </authorList>
    </citation>
    <scope>NUCLEOTIDE SEQUENCE [LARGE SCALE GENOMIC DNA]</scope>
    <source>
        <strain evidence="3 4">ACS-093-V-SCH5</strain>
    </source>
</reference>
<comment type="caution">
    <text evidence="3">The sequence shown here is derived from an EMBL/GenBank/DDBJ whole genome shotgun (WGS) entry which is preliminary data.</text>
</comment>
<dbReference type="Gene3D" id="3.10.105.10">
    <property type="entry name" value="Dipeptide-binding Protein, Domain 3"/>
    <property type="match status" value="1"/>
</dbReference>
<evidence type="ECO:0000256" key="1">
    <source>
        <dbReference type="SAM" id="SignalP"/>
    </source>
</evidence>
<dbReference type="Pfam" id="PF00496">
    <property type="entry name" value="SBP_bac_5"/>
    <property type="match status" value="1"/>
</dbReference>
<proteinExistence type="predicted"/>
<dbReference type="Proteomes" id="UP000014417">
    <property type="component" value="Unassembled WGS sequence"/>
</dbReference>
<keyword evidence="1" id="KW-0732">Signal</keyword>
<dbReference type="PIRSF" id="PIRSF002741">
    <property type="entry name" value="MppA"/>
    <property type="match status" value="1"/>
</dbReference>
<dbReference type="HOGENOM" id="CLU_017028_0_3_11"/>
<sequence>MRLKKSLVAAAAVFALALSACGGNATNEKATSGDGASTGVVLANCSEPQRPLIPADINETGGGRIADLLFSGLFYYDAEGESKPEMAESVESDDNINWTVKLKKGKKFSDGTEVKAHNFVDAWKMGAKEGLLSSAFFEPIEGASVDGTGDLTGLNVVDDYTFTIKLKQAESDFPARLGYSAFYPLADAALADTKAAGENPIANGPYKFASDKAWEHNVKLELVPNEAYEGDRKAQNGGINFIFYTSQDAAYADLQSGNLDVIDQVPESVFATYEKELDGRAVNQQTAVFQGFTIPMGLEHFKGEEGKLRRQAISHAINRDEITKVAFNGTRTPAKEFTSPAVPGFDENIKGNEVLKYDPEKAKELWNKAEEISKYEGTFTIAYNSDGGHQTWVDATANSIKNALGINAEGKPYPDFKSLRNDVTNRTITGAFRTGWQADYPSMYNFLAPVYMTGAGANDAEYASPEFDGMMKEAAGMTDHEASLKKMNEAQEKLFEDLPAIPLWYANVNGGWSANVDNVAFDWHSVPVYYKITKQA</sequence>
<evidence type="ECO:0000259" key="2">
    <source>
        <dbReference type="Pfam" id="PF00496"/>
    </source>
</evidence>